<evidence type="ECO:0000259" key="2">
    <source>
        <dbReference type="Pfam" id="PF04069"/>
    </source>
</evidence>
<feature type="chain" id="PRO_5045070880" evidence="1">
    <location>
        <begin position="27"/>
        <end position="336"/>
    </location>
</feature>
<evidence type="ECO:0000256" key="1">
    <source>
        <dbReference type="SAM" id="SignalP"/>
    </source>
</evidence>
<gene>
    <name evidence="3" type="ORF">DHf2319_03060</name>
</gene>
<accession>A0ABY4AKV1</accession>
<dbReference type="SUPFAM" id="SSF53850">
    <property type="entry name" value="Periplasmic binding protein-like II"/>
    <property type="match status" value="1"/>
</dbReference>
<dbReference type="Pfam" id="PF04069">
    <property type="entry name" value="OpuAC"/>
    <property type="match status" value="1"/>
</dbReference>
<sequence>MKFVKPSYIAAMTIAISALGTGVAQAECGNVTIAEMNWASAQAAARVDEFILKHGYGCDAESVPGDTVPTATSMTEKGRPDIAPEMWMNTVKEQIDRAVGEDRLVIVGDVLQDAAANAGEGWWIPRYMLEKTPELATIEGVKKHPELFKDPEDPSKGRVVGCPAGWACQIITDNLFKAFDMESAGFNLVDPGSGAALAGAIKKAYNRGEGVLAYYWAPTSLLSELDMVRVELAPYNAAEFESCIGVANCPDPKPNGFAITEIKTIASTEFANSNPGPMAYLKARIWTPEDFGKVLTYMEAEQADGQAAAEWFLKNNEASWSKWVPADVAAKVKAAL</sequence>
<reference evidence="3 4" key="1">
    <citation type="submission" date="2020-11" db="EMBL/GenBank/DDBJ databases">
        <title>Algicoccus daihaiensis sp.nov., isolated from Daihai Lake in Inner Mongolia.</title>
        <authorList>
            <person name="Kai J."/>
        </authorList>
    </citation>
    <scope>NUCLEOTIDE SEQUENCE [LARGE SCALE GENOMIC DNA]</scope>
    <source>
        <strain evidence="4">f23</strain>
    </source>
</reference>
<proteinExistence type="predicted"/>
<dbReference type="EMBL" id="CP063982">
    <property type="protein sequence ID" value="UOD50916.1"/>
    <property type="molecule type" value="Genomic_DNA"/>
</dbReference>
<feature type="domain" description="ABC-type glycine betaine transport system substrate-binding" evidence="2">
    <location>
        <begin position="30"/>
        <end position="315"/>
    </location>
</feature>
<keyword evidence="1" id="KW-0732">Signal</keyword>
<feature type="signal peptide" evidence="1">
    <location>
        <begin position="1"/>
        <end position="26"/>
    </location>
</feature>
<dbReference type="InterPro" id="IPR007210">
    <property type="entry name" value="ABC_Gly_betaine_transp_sub-bd"/>
</dbReference>
<evidence type="ECO:0000313" key="4">
    <source>
        <dbReference type="Proteomes" id="UP000831607"/>
    </source>
</evidence>
<organism evidence="3 4">
    <name type="scientific">Orrella daihaiensis</name>
    <dbReference type="NCBI Taxonomy" id="2782176"/>
    <lineage>
        <taxon>Bacteria</taxon>
        <taxon>Pseudomonadati</taxon>
        <taxon>Pseudomonadota</taxon>
        <taxon>Betaproteobacteria</taxon>
        <taxon>Burkholderiales</taxon>
        <taxon>Alcaligenaceae</taxon>
        <taxon>Orrella</taxon>
    </lineage>
</organism>
<name>A0ABY4AKV1_9BURK</name>
<dbReference type="Gene3D" id="3.40.190.10">
    <property type="entry name" value="Periplasmic binding protein-like II"/>
    <property type="match status" value="1"/>
</dbReference>
<protein>
    <submittedName>
        <fullName evidence="3">ABC transporter substrate-binding protein</fullName>
    </submittedName>
</protein>
<evidence type="ECO:0000313" key="3">
    <source>
        <dbReference type="EMBL" id="UOD50916.1"/>
    </source>
</evidence>
<dbReference type="RefSeq" id="WP_243479330.1">
    <property type="nucleotide sequence ID" value="NZ_CP063982.1"/>
</dbReference>
<dbReference type="Proteomes" id="UP000831607">
    <property type="component" value="Chromosome"/>
</dbReference>
<keyword evidence="4" id="KW-1185">Reference proteome</keyword>
<dbReference type="Gene3D" id="3.40.190.100">
    <property type="entry name" value="Glycine betaine-binding periplasmic protein, domain 2"/>
    <property type="match status" value="1"/>
</dbReference>